<accession>A0A1R4H438</accession>
<organism evidence="1 2">
    <name type="scientific">Crenothrix polyspora</name>
    <dbReference type="NCBI Taxonomy" id="360316"/>
    <lineage>
        <taxon>Bacteria</taxon>
        <taxon>Pseudomonadati</taxon>
        <taxon>Pseudomonadota</taxon>
        <taxon>Gammaproteobacteria</taxon>
        <taxon>Methylococcales</taxon>
        <taxon>Crenotrichaceae</taxon>
        <taxon>Crenothrix</taxon>
    </lineage>
</organism>
<dbReference type="EMBL" id="FUKJ01000112">
    <property type="protein sequence ID" value="SJM91023.1"/>
    <property type="molecule type" value="Genomic_DNA"/>
</dbReference>
<dbReference type="InterPro" id="IPR033653">
    <property type="entry name" value="NTP-PPase_DR2231-like"/>
</dbReference>
<evidence type="ECO:0000313" key="2">
    <source>
        <dbReference type="Proteomes" id="UP000195442"/>
    </source>
</evidence>
<proteinExistence type="predicted"/>
<name>A0A1R4H438_9GAMM</name>
<protein>
    <submittedName>
        <fullName evidence="1">Uncharacterized protein</fullName>
    </submittedName>
</protein>
<dbReference type="AlphaFoldDB" id="A0A1R4H438"/>
<keyword evidence="2" id="KW-1185">Reference proteome</keyword>
<dbReference type="CDD" id="cd11530">
    <property type="entry name" value="NTP-PPase_DR2231_like"/>
    <property type="match status" value="1"/>
</dbReference>
<evidence type="ECO:0000313" key="1">
    <source>
        <dbReference type="EMBL" id="SJM91023.1"/>
    </source>
</evidence>
<reference evidence="2" key="1">
    <citation type="submission" date="2017-02" db="EMBL/GenBank/DDBJ databases">
        <authorList>
            <person name="Daims H."/>
        </authorList>
    </citation>
    <scope>NUCLEOTIDE SEQUENCE [LARGE SCALE GENOMIC DNA]</scope>
</reference>
<dbReference type="RefSeq" id="WP_256969495.1">
    <property type="nucleotide sequence ID" value="NZ_FUKJ01000112.1"/>
</dbReference>
<dbReference type="Proteomes" id="UP000195442">
    <property type="component" value="Unassembled WGS sequence"/>
</dbReference>
<sequence>MNEQLKSVREFHGLLLFSQAKPGSIPRLPDMEIIRYQALLMDAGSDVLKAMKAGDMPEILGGLVNLAYVALAAIATQGGDVVDKPVFWHQDWSLLSVIKVVSDKINACASGSVDNYSEVYGLCIHLVRGFVNADFDKAFQMVHDNNISRVKISGESLYGDADNIHKLKLQTVPELSDCLYE</sequence>
<gene>
    <name evidence="1" type="ORF">CRENPOLYSF2_20006</name>
</gene>